<dbReference type="AlphaFoldDB" id="A0AAU9CFT7"/>
<dbReference type="InterPro" id="IPR036249">
    <property type="entry name" value="Thioredoxin-like_sf"/>
</dbReference>
<evidence type="ECO:0000313" key="2">
    <source>
        <dbReference type="Proteomes" id="UP001321450"/>
    </source>
</evidence>
<dbReference type="KEGG" id="meiy:MIN45_P2089"/>
<dbReference type="Pfam" id="PF05768">
    <property type="entry name" value="Glrx-like"/>
    <property type="match status" value="1"/>
</dbReference>
<name>A0AAU9CFT7_9GAMM</name>
<dbReference type="SUPFAM" id="SSF52833">
    <property type="entry name" value="Thioredoxin-like"/>
    <property type="match status" value="1"/>
</dbReference>
<gene>
    <name evidence="1" type="ORF">MIN45_P2089</name>
</gene>
<dbReference type="Gene3D" id="3.40.30.10">
    <property type="entry name" value="Glutaredoxin"/>
    <property type="match status" value="1"/>
</dbReference>
<organism evidence="1 2">
    <name type="scientific">Methylomarinovum tepidoasis</name>
    <dbReference type="NCBI Taxonomy" id="2840183"/>
    <lineage>
        <taxon>Bacteria</taxon>
        <taxon>Pseudomonadati</taxon>
        <taxon>Pseudomonadota</taxon>
        <taxon>Gammaproteobacteria</taxon>
        <taxon>Methylococcales</taxon>
        <taxon>Methylothermaceae</taxon>
        <taxon>Methylomarinovum</taxon>
    </lineage>
</organism>
<sequence>MRRWVLYGTAACHLCEQAEALLKQAGCDFDKIDITADADLTARYGVRIPVLVDRMQDRELGWPFDLATVRNFIDAEG</sequence>
<evidence type="ECO:0008006" key="3">
    <source>
        <dbReference type="Google" id="ProtNLM"/>
    </source>
</evidence>
<accession>A0AAU9CFT7</accession>
<protein>
    <recommendedName>
        <fullName evidence="3">Glutaredoxin</fullName>
    </recommendedName>
</protein>
<reference evidence="2" key="1">
    <citation type="journal article" date="2024" name="Int. J. Syst. Evol. Microbiol.">
        <title>Methylomarinovum tepidoasis sp. nov., a moderately thermophilic methanotroph of the family Methylothermaceae isolated from a deep-sea hydrothermal field.</title>
        <authorList>
            <person name="Hirayama H."/>
            <person name="Takaki Y."/>
            <person name="Abe M."/>
            <person name="Miyazaki M."/>
            <person name="Uematsu K."/>
            <person name="Matsui Y."/>
            <person name="Takai K."/>
        </authorList>
    </citation>
    <scope>NUCLEOTIDE SEQUENCE [LARGE SCALE GENOMIC DNA]</scope>
    <source>
        <strain evidence="2">IN45</strain>
    </source>
</reference>
<dbReference type="EMBL" id="AP024718">
    <property type="protein sequence ID" value="BCX89716.1"/>
    <property type="molecule type" value="Genomic_DNA"/>
</dbReference>
<evidence type="ECO:0000313" key="1">
    <source>
        <dbReference type="EMBL" id="BCX89716.1"/>
    </source>
</evidence>
<proteinExistence type="predicted"/>
<dbReference type="InterPro" id="IPR008554">
    <property type="entry name" value="Glutaredoxin-like"/>
</dbReference>
<keyword evidence="2" id="KW-1185">Reference proteome</keyword>
<dbReference type="RefSeq" id="WP_286292187.1">
    <property type="nucleotide sequence ID" value="NZ_AP024718.1"/>
</dbReference>
<dbReference type="Proteomes" id="UP001321450">
    <property type="component" value="Chromosome"/>
</dbReference>